<name>A0A953J5Q7_9BACT</name>
<feature type="transmembrane region" description="Helical" evidence="6">
    <location>
        <begin position="6"/>
        <end position="28"/>
    </location>
</feature>
<dbReference type="AlphaFoldDB" id="A0A953J5Q7"/>
<reference evidence="7" key="2">
    <citation type="submission" date="2021-08" db="EMBL/GenBank/DDBJ databases">
        <authorList>
            <person name="Dalcin Martins P."/>
        </authorList>
    </citation>
    <scope>NUCLEOTIDE SEQUENCE</scope>
    <source>
        <strain evidence="7">MAG_39</strain>
    </source>
</reference>
<evidence type="ECO:0000256" key="3">
    <source>
        <dbReference type="ARBA" id="ARBA00022692"/>
    </source>
</evidence>
<accession>A0A953J5Q7</accession>
<dbReference type="Proteomes" id="UP000705867">
    <property type="component" value="Unassembled WGS sequence"/>
</dbReference>
<dbReference type="PROSITE" id="PS00409">
    <property type="entry name" value="PROKAR_NTER_METHYL"/>
    <property type="match status" value="1"/>
</dbReference>
<keyword evidence="4 6" id="KW-1133">Transmembrane helix</keyword>
<dbReference type="InterPro" id="IPR045584">
    <property type="entry name" value="Pilin-like"/>
</dbReference>
<comment type="subcellular location">
    <subcellularLocation>
        <location evidence="1">Membrane</location>
        <topology evidence="1">Single-pass membrane protein</topology>
    </subcellularLocation>
</comment>
<organism evidence="7 8">
    <name type="scientific">Candidatus Nitrobium versatile</name>
    <dbReference type="NCBI Taxonomy" id="2884831"/>
    <lineage>
        <taxon>Bacteria</taxon>
        <taxon>Pseudomonadati</taxon>
        <taxon>Nitrospirota</taxon>
        <taxon>Nitrospiria</taxon>
        <taxon>Nitrospirales</taxon>
        <taxon>Nitrospiraceae</taxon>
        <taxon>Candidatus Nitrobium</taxon>
    </lineage>
</organism>
<proteinExistence type="predicted"/>
<evidence type="ECO:0000256" key="2">
    <source>
        <dbReference type="ARBA" id="ARBA00022481"/>
    </source>
</evidence>
<reference evidence="7" key="1">
    <citation type="journal article" date="2021" name="bioRxiv">
        <title>Unraveling nitrogen, sulfur and carbon metabolic pathways and microbial community transcriptional responses to substrate deprivation and toxicity stresses in a bioreactor mimicking anoxic brackish coastal sediment conditions.</title>
        <authorList>
            <person name="Martins P.D."/>
            <person name="Echeveste M.J."/>
            <person name="Arshad A."/>
            <person name="Kurth J."/>
            <person name="Ouboter H."/>
            <person name="Jetten M.S.M."/>
            <person name="Welte C.U."/>
        </authorList>
    </citation>
    <scope>NUCLEOTIDE SEQUENCE</scope>
    <source>
        <strain evidence="7">MAG_39</strain>
    </source>
</reference>
<evidence type="ECO:0000256" key="4">
    <source>
        <dbReference type="ARBA" id="ARBA00022989"/>
    </source>
</evidence>
<dbReference type="SUPFAM" id="SSF54523">
    <property type="entry name" value="Pili subunits"/>
    <property type="match status" value="1"/>
</dbReference>
<evidence type="ECO:0000313" key="8">
    <source>
        <dbReference type="Proteomes" id="UP000705867"/>
    </source>
</evidence>
<sequence length="114" mass="11714">MGRNEKGFTLVELLIVIAIIAILAAIAIPQFGQYRKKAAQSNGEAGVKSCINKAMAEYANNSSSTSTSCTVGDNSITIALDSNGNVSTSSVSTTVKGHALTCTINTANLVVTCS</sequence>
<comment type="caution">
    <text evidence="7">The sequence shown here is derived from an EMBL/GenBank/DDBJ whole genome shotgun (WGS) entry which is preliminary data.</text>
</comment>
<dbReference type="EMBL" id="JAIOIV010000094">
    <property type="protein sequence ID" value="MBZ0156853.1"/>
    <property type="molecule type" value="Genomic_DNA"/>
</dbReference>
<dbReference type="GO" id="GO:0016020">
    <property type="term" value="C:membrane"/>
    <property type="evidence" value="ECO:0007669"/>
    <property type="project" value="UniProtKB-SubCell"/>
</dbReference>
<protein>
    <submittedName>
        <fullName evidence="7">Prepilin-type N-terminal cleavage/methylation domain-containing protein</fullName>
    </submittedName>
</protein>
<dbReference type="NCBIfam" id="TIGR02532">
    <property type="entry name" value="IV_pilin_GFxxxE"/>
    <property type="match status" value="1"/>
</dbReference>
<dbReference type="PANTHER" id="PTHR30093">
    <property type="entry name" value="GENERAL SECRETION PATHWAY PROTEIN G"/>
    <property type="match status" value="1"/>
</dbReference>
<keyword evidence="5 6" id="KW-0472">Membrane</keyword>
<dbReference type="PANTHER" id="PTHR30093:SF44">
    <property type="entry name" value="TYPE II SECRETION SYSTEM CORE PROTEIN G"/>
    <property type="match status" value="1"/>
</dbReference>
<keyword evidence="2" id="KW-0488">Methylation</keyword>
<evidence type="ECO:0000256" key="6">
    <source>
        <dbReference type="SAM" id="Phobius"/>
    </source>
</evidence>
<dbReference type="Pfam" id="PF07963">
    <property type="entry name" value="N_methyl"/>
    <property type="match status" value="1"/>
</dbReference>
<evidence type="ECO:0000256" key="5">
    <source>
        <dbReference type="ARBA" id="ARBA00023136"/>
    </source>
</evidence>
<gene>
    <name evidence="7" type="ORF">K8I29_11680</name>
</gene>
<keyword evidence="3 6" id="KW-0812">Transmembrane</keyword>
<evidence type="ECO:0000313" key="7">
    <source>
        <dbReference type="EMBL" id="MBZ0156853.1"/>
    </source>
</evidence>
<dbReference type="Gene3D" id="3.30.700.10">
    <property type="entry name" value="Glycoprotein, Type 4 Pilin"/>
    <property type="match status" value="1"/>
</dbReference>
<evidence type="ECO:0000256" key="1">
    <source>
        <dbReference type="ARBA" id="ARBA00004167"/>
    </source>
</evidence>
<dbReference type="InterPro" id="IPR012902">
    <property type="entry name" value="N_methyl_site"/>
</dbReference>